<dbReference type="InterPro" id="IPR043132">
    <property type="entry name" value="BCAT-like_C"/>
</dbReference>
<dbReference type="AlphaFoldDB" id="A0A395I5H4"/>
<dbReference type="Gene3D" id="3.20.10.10">
    <property type="entry name" value="D-amino Acid Aminotransferase, subunit A, domain 2"/>
    <property type="match status" value="1"/>
</dbReference>
<dbReference type="SUPFAM" id="SSF56752">
    <property type="entry name" value="D-aminoacid aminotransferase-like PLP-dependent enzymes"/>
    <property type="match status" value="1"/>
</dbReference>
<dbReference type="GO" id="GO:0016491">
    <property type="term" value="F:oxidoreductase activity"/>
    <property type="evidence" value="ECO:0007669"/>
    <property type="project" value="InterPro"/>
</dbReference>
<feature type="domain" description="Amine oxidase" evidence="1">
    <location>
        <begin position="2"/>
        <end position="72"/>
    </location>
</feature>
<gene>
    <name evidence="2" type="ORF">BO97DRAFT_422137</name>
</gene>
<dbReference type="Pfam" id="PF01593">
    <property type="entry name" value="Amino_oxidase"/>
    <property type="match status" value="1"/>
</dbReference>
<accession>A0A395I5H4</accession>
<protein>
    <recommendedName>
        <fullName evidence="1">Amine oxidase domain-containing protein</fullName>
    </recommendedName>
</protein>
<dbReference type="RefSeq" id="XP_025553937.1">
    <property type="nucleotide sequence ID" value="XM_025696771.1"/>
</dbReference>
<dbReference type="InterPro" id="IPR036038">
    <property type="entry name" value="Aminotransferase-like"/>
</dbReference>
<proteinExistence type="predicted"/>
<dbReference type="VEuPathDB" id="FungiDB:BO97DRAFT_422137"/>
<sequence>MLEARDRIGGRTYTVEEDGLLWEMGGTWGTQHMAYLFKKLTRYKMNRDLMLTHSREYENDYYTLHVPGATSRKLTHEEGGQIVVRAWDIFVNVDGQNCCRVCFHCRTPSWATSSCRGKKWSGYRISCRGRFDDIKHLLSVEEAEVLVALLLHIWGGSLETSSLWDMVRSHALMSFSAENFTPVWTTFKLREGLRIAVRAIDDRGSLVQVTAASGSIHQARRVISTIPLNVLHSIRVQSSSLPDPPASNQYRPCELHDQDSCRGIRPWSGLVYDADEIFMCTTAGGIMSITTLDGQLVKDGKVRLITKKIWDGYWAIHYDPAFSFAITNQDEKSNSSL</sequence>
<dbReference type="InterPro" id="IPR036188">
    <property type="entry name" value="FAD/NAD-bd_sf"/>
</dbReference>
<evidence type="ECO:0000259" key="1">
    <source>
        <dbReference type="Pfam" id="PF01593"/>
    </source>
</evidence>
<keyword evidence="3" id="KW-1185">Reference proteome</keyword>
<name>A0A395I5H4_ASPHC</name>
<reference evidence="2 3" key="1">
    <citation type="submission" date="2018-02" db="EMBL/GenBank/DDBJ databases">
        <title>The genomes of Aspergillus section Nigri reveals drivers in fungal speciation.</title>
        <authorList>
            <consortium name="DOE Joint Genome Institute"/>
            <person name="Vesth T.C."/>
            <person name="Nybo J."/>
            <person name="Theobald S."/>
            <person name="Brandl J."/>
            <person name="Frisvad J.C."/>
            <person name="Nielsen K.F."/>
            <person name="Lyhne E.K."/>
            <person name="Kogle M.E."/>
            <person name="Kuo A."/>
            <person name="Riley R."/>
            <person name="Clum A."/>
            <person name="Nolan M."/>
            <person name="Lipzen A."/>
            <person name="Salamov A."/>
            <person name="Henrissat B."/>
            <person name="Wiebenga A."/>
            <person name="De vries R.P."/>
            <person name="Grigoriev I.V."/>
            <person name="Mortensen U.H."/>
            <person name="Andersen M.R."/>
            <person name="Baker S.E."/>
        </authorList>
    </citation>
    <scope>NUCLEOTIDE SEQUENCE [LARGE SCALE GENOMIC DNA]</scope>
    <source>
        <strain evidence="2 3">CBS 101889</strain>
    </source>
</reference>
<organism evidence="2 3">
    <name type="scientific">Aspergillus homomorphus (strain CBS 101889)</name>
    <dbReference type="NCBI Taxonomy" id="1450537"/>
    <lineage>
        <taxon>Eukaryota</taxon>
        <taxon>Fungi</taxon>
        <taxon>Dikarya</taxon>
        <taxon>Ascomycota</taxon>
        <taxon>Pezizomycotina</taxon>
        <taxon>Eurotiomycetes</taxon>
        <taxon>Eurotiomycetidae</taxon>
        <taxon>Eurotiales</taxon>
        <taxon>Aspergillaceae</taxon>
        <taxon>Aspergillus</taxon>
        <taxon>Aspergillus subgen. Circumdati</taxon>
    </lineage>
</organism>
<dbReference type="Gene3D" id="3.90.660.10">
    <property type="match status" value="1"/>
</dbReference>
<evidence type="ECO:0000313" key="2">
    <source>
        <dbReference type="EMBL" id="RAL14783.1"/>
    </source>
</evidence>
<dbReference type="InterPro" id="IPR002937">
    <property type="entry name" value="Amino_oxidase"/>
</dbReference>
<dbReference type="Proteomes" id="UP000248961">
    <property type="component" value="Unassembled WGS sequence"/>
</dbReference>
<dbReference type="EMBL" id="KZ824273">
    <property type="protein sequence ID" value="RAL14783.1"/>
    <property type="molecule type" value="Genomic_DNA"/>
</dbReference>
<dbReference type="STRING" id="1450537.A0A395I5H4"/>
<dbReference type="SUPFAM" id="SSF51905">
    <property type="entry name" value="FAD/NAD(P)-binding domain"/>
    <property type="match status" value="1"/>
</dbReference>
<dbReference type="GeneID" id="37201060"/>
<evidence type="ECO:0000313" key="3">
    <source>
        <dbReference type="Proteomes" id="UP000248961"/>
    </source>
</evidence>
<dbReference type="OrthoDB" id="7777654at2759"/>